<sequence>MGDGTTATREQRIGVRKMYKLFINGAFVRSESARSTPLWDGKTFQANIAQASRKDLRDAVTAARAAQVRWWTQDPQLRGLTIYRLGEMLEARRSEYIDAIAASAGPDAPSARDEIDIAIDRVVWYAGWCDKYSALLSSRNPVAGPHFNCSTPEPMGVVGILAPQAPLFLGALSTLLPPLVAGNAVILLASERDPRPAILLAEAIALSDIPPGVVNVLTGFRSELGPAMAKHDGIEAIACAREDLTEWSEIERESAAAIKRIRAFPLHRAVDYFSDRAQSLDAIAEFCEIKTIWHPAGF</sequence>
<dbReference type="Pfam" id="PF00171">
    <property type="entry name" value="Aldedh"/>
    <property type="match status" value="1"/>
</dbReference>
<dbReference type="Gene3D" id="3.40.605.10">
    <property type="entry name" value="Aldehyde Dehydrogenase, Chain A, domain 1"/>
    <property type="match status" value="1"/>
</dbReference>
<protein>
    <submittedName>
        <fullName evidence="2">Putative ly membrane-anchored aldehyde dehydrogenase protein</fullName>
        <ecNumber evidence="2">1.2.1.3</ecNumber>
    </submittedName>
</protein>
<dbReference type="InterPro" id="IPR016161">
    <property type="entry name" value="Ald_DH/histidinol_DH"/>
</dbReference>
<evidence type="ECO:0000313" key="2">
    <source>
        <dbReference type="EMBL" id="CBI01384.1"/>
    </source>
</evidence>
<name>E6Q2H4_9ZZZZ</name>
<dbReference type="EC" id="1.2.1.3" evidence="2"/>
<gene>
    <name evidence="2" type="ORF">CARN4_0642</name>
</gene>
<feature type="domain" description="Aldehyde dehydrogenase" evidence="1">
    <location>
        <begin position="45"/>
        <end position="238"/>
    </location>
</feature>
<comment type="caution">
    <text evidence="2">The sequence shown here is derived from an EMBL/GenBank/DDBJ whole genome shotgun (WGS) entry which is preliminary data.</text>
</comment>
<dbReference type="AlphaFoldDB" id="E6Q2H4"/>
<keyword evidence="2" id="KW-0560">Oxidoreductase</keyword>
<dbReference type="SUPFAM" id="SSF53720">
    <property type="entry name" value="ALDH-like"/>
    <property type="match status" value="1"/>
</dbReference>
<accession>E6Q2H4</accession>
<reference evidence="2" key="1">
    <citation type="submission" date="2009-10" db="EMBL/GenBank/DDBJ databases">
        <title>Diversity of trophic interactions inside an arsenic-rich microbial ecosystem.</title>
        <authorList>
            <person name="Bertin P.N."/>
            <person name="Heinrich-Salmeron A."/>
            <person name="Pelletier E."/>
            <person name="Goulhen-Chollet F."/>
            <person name="Arsene-Ploetze F."/>
            <person name="Gallien S."/>
            <person name="Calteau A."/>
            <person name="Vallenet D."/>
            <person name="Casiot C."/>
            <person name="Chane-Woon-Ming B."/>
            <person name="Giloteaux L."/>
            <person name="Barakat M."/>
            <person name="Bonnefoy V."/>
            <person name="Bruneel O."/>
            <person name="Chandler M."/>
            <person name="Cleiss J."/>
            <person name="Duran R."/>
            <person name="Elbaz-Poulichet F."/>
            <person name="Fonknechten N."/>
            <person name="Lauga B."/>
            <person name="Mornico D."/>
            <person name="Ortet P."/>
            <person name="Schaeffer C."/>
            <person name="Siguier P."/>
            <person name="Alexander Thil Smith A."/>
            <person name="Van Dorsselaer A."/>
            <person name="Weissenbach J."/>
            <person name="Medigue C."/>
            <person name="Le Paslier D."/>
        </authorList>
    </citation>
    <scope>NUCLEOTIDE SEQUENCE</scope>
</reference>
<dbReference type="InterPro" id="IPR016162">
    <property type="entry name" value="Ald_DH_N"/>
</dbReference>
<dbReference type="EMBL" id="CABO01000018">
    <property type="protein sequence ID" value="CBI01384.1"/>
    <property type="molecule type" value="Genomic_DNA"/>
</dbReference>
<dbReference type="InterPro" id="IPR015590">
    <property type="entry name" value="Aldehyde_DH_dom"/>
</dbReference>
<dbReference type="PANTHER" id="PTHR11699">
    <property type="entry name" value="ALDEHYDE DEHYDROGENASE-RELATED"/>
    <property type="match status" value="1"/>
</dbReference>
<proteinExistence type="predicted"/>
<dbReference type="GO" id="GO:0004029">
    <property type="term" value="F:aldehyde dehydrogenase (NAD+) activity"/>
    <property type="evidence" value="ECO:0007669"/>
    <property type="project" value="UniProtKB-EC"/>
</dbReference>
<organism evidence="2">
    <name type="scientific">mine drainage metagenome</name>
    <dbReference type="NCBI Taxonomy" id="410659"/>
    <lineage>
        <taxon>unclassified sequences</taxon>
        <taxon>metagenomes</taxon>
        <taxon>ecological metagenomes</taxon>
    </lineage>
</organism>
<evidence type="ECO:0000259" key="1">
    <source>
        <dbReference type="Pfam" id="PF00171"/>
    </source>
</evidence>